<sequence length="599" mass="69058">MTYLDLDEISLRKVKILINTYKRDSVFESQSLRGTLLDAYLTGCLKEGDSVKYEHMGKIYNGEFKTNNKKQCLIIADRDDPECESFTEFIQKVTNASQRPNENQYLKLKIKDLAWKDFCKKLLQYFLEDSNVRDIFFGSEFPEFNVKKLYVVVDNLPTVPLQNIRKFQIVYIVWGEFTEKVPRNLPPRKQLSLEIKKKFDNLLDSTLGIKFSMKHRNLNVISLGWKISKGFYTDTPVIVFYVVRKGVIPTSSEIFPRKICEIETDVREGFYNPCGIQDALYCQEYKASVSPGCSIGITTCNSRVGTLGVFVKDKNKSNDDIYLLSNDHVLRLKYDDETKSSIRQPAYNDYEGATKEKIEGEKNLLEKAQYIDKNKEEIEYRSENIEELKKKLKQNKKKTELGMFIKGKRGNYNINNKSYGVDAAIALVNNPDRKRYIYSKDFAIPDTIFKNQSSEPIKISGIKDVSLIVDSELVFKVGRTTGLTKGHIDDSLTTIFDGNFRIYEQQSSIFGEVFIEKVEIEEKFLFPHIRLDRQILVKREQGIFMEEGDSGCVWFNQEGEIIALGHGAFHVNNLDFIYGIGSPINAVLEVLEVELYLDE</sequence>
<organism evidence="2 3">
    <name type="scientific">Glomus cerebriforme</name>
    <dbReference type="NCBI Taxonomy" id="658196"/>
    <lineage>
        <taxon>Eukaryota</taxon>
        <taxon>Fungi</taxon>
        <taxon>Fungi incertae sedis</taxon>
        <taxon>Mucoromycota</taxon>
        <taxon>Glomeromycotina</taxon>
        <taxon>Glomeromycetes</taxon>
        <taxon>Glomerales</taxon>
        <taxon>Glomeraceae</taxon>
        <taxon>Glomus</taxon>
    </lineage>
</organism>
<keyword evidence="3" id="KW-1185">Reference proteome</keyword>
<dbReference type="EMBL" id="QKYT01000030">
    <property type="protein sequence ID" value="RIA97410.1"/>
    <property type="molecule type" value="Genomic_DNA"/>
</dbReference>
<keyword evidence="1" id="KW-0175">Coiled coil</keyword>
<comment type="caution">
    <text evidence="2">The sequence shown here is derived from an EMBL/GenBank/DDBJ whole genome shotgun (WGS) entry which is preliminary data.</text>
</comment>
<reference evidence="2 3" key="1">
    <citation type="submission" date="2018-06" db="EMBL/GenBank/DDBJ databases">
        <title>Comparative genomics reveals the genomic features of Rhizophagus irregularis, R. cerebriforme, R. diaphanum and Gigaspora rosea, and their symbiotic lifestyle signature.</title>
        <authorList>
            <person name="Morin E."/>
            <person name="San Clemente H."/>
            <person name="Chen E.C.H."/>
            <person name="De La Providencia I."/>
            <person name="Hainaut M."/>
            <person name="Kuo A."/>
            <person name="Kohler A."/>
            <person name="Murat C."/>
            <person name="Tang N."/>
            <person name="Roy S."/>
            <person name="Loubradou J."/>
            <person name="Henrissat B."/>
            <person name="Grigoriev I.V."/>
            <person name="Corradi N."/>
            <person name="Roux C."/>
            <person name="Martin F.M."/>
        </authorList>
    </citation>
    <scope>NUCLEOTIDE SEQUENCE [LARGE SCALE GENOMIC DNA]</scope>
    <source>
        <strain evidence="2 3">DAOM 227022</strain>
    </source>
</reference>
<name>A0A397TGL9_9GLOM</name>
<evidence type="ECO:0000313" key="2">
    <source>
        <dbReference type="EMBL" id="RIA97410.1"/>
    </source>
</evidence>
<evidence type="ECO:0000256" key="1">
    <source>
        <dbReference type="SAM" id="Coils"/>
    </source>
</evidence>
<dbReference type="OrthoDB" id="2339500at2759"/>
<proteinExistence type="predicted"/>
<protein>
    <submittedName>
        <fullName evidence="2">Uncharacterized protein</fullName>
    </submittedName>
</protein>
<dbReference type="AlphaFoldDB" id="A0A397TGL9"/>
<gene>
    <name evidence="2" type="ORF">C1645_871377</name>
</gene>
<evidence type="ECO:0000313" key="3">
    <source>
        <dbReference type="Proteomes" id="UP000265703"/>
    </source>
</evidence>
<feature type="coiled-coil region" evidence="1">
    <location>
        <begin position="371"/>
        <end position="402"/>
    </location>
</feature>
<accession>A0A397TGL9</accession>
<dbReference type="Proteomes" id="UP000265703">
    <property type="component" value="Unassembled WGS sequence"/>
</dbReference>